<dbReference type="KEGG" id="flh:EJ997_04985"/>
<dbReference type="Gene3D" id="3.20.20.30">
    <property type="entry name" value="Luciferase-like domain"/>
    <property type="match status" value="1"/>
</dbReference>
<dbReference type="Proteomes" id="UP000280344">
    <property type="component" value="Chromosome"/>
</dbReference>
<evidence type="ECO:0000313" key="2">
    <source>
        <dbReference type="Proteomes" id="UP000280344"/>
    </source>
</evidence>
<dbReference type="AlphaFoldDB" id="A0A3Q9G3L5"/>
<evidence type="ECO:0000313" key="1">
    <source>
        <dbReference type="EMBL" id="AZQ76791.1"/>
    </source>
</evidence>
<organism evidence="1 2">
    <name type="scientific">Flaviflexus ciconiae</name>
    <dbReference type="NCBI Taxonomy" id="2496867"/>
    <lineage>
        <taxon>Bacteria</taxon>
        <taxon>Bacillati</taxon>
        <taxon>Actinomycetota</taxon>
        <taxon>Actinomycetes</taxon>
        <taxon>Actinomycetales</taxon>
        <taxon>Actinomycetaceae</taxon>
        <taxon>Flaviflexus</taxon>
    </lineage>
</organism>
<gene>
    <name evidence="1" type="ORF">EJ997_04985</name>
</gene>
<evidence type="ECO:0008006" key="3">
    <source>
        <dbReference type="Google" id="ProtNLM"/>
    </source>
</evidence>
<keyword evidence="2" id="KW-1185">Reference proteome</keyword>
<dbReference type="GO" id="GO:0016705">
    <property type="term" value="F:oxidoreductase activity, acting on paired donors, with incorporation or reduction of molecular oxygen"/>
    <property type="evidence" value="ECO:0007669"/>
    <property type="project" value="InterPro"/>
</dbReference>
<name>A0A3Q9G3L5_9ACTO</name>
<dbReference type="OrthoDB" id="3265338at2"/>
<protein>
    <recommendedName>
        <fullName evidence="3">LLM class flavin-dependent oxidoreductase</fullName>
    </recommendedName>
</protein>
<dbReference type="RefSeq" id="WP_126703597.1">
    <property type="nucleotide sequence ID" value="NZ_CP034593.1"/>
</dbReference>
<reference evidence="1 2" key="1">
    <citation type="submission" date="2018-12" db="EMBL/GenBank/DDBJ databases">
        <title>Complete genome sequence of Flaviflexus sp. H23T48.</title>
        <authorList>
            <person name="Bae J.-W."/>
            <person name="Lee J.-Y."/>
        </authorList>
    </citation>
    <scope>NUCLEOTIDE SEQUENCE [LARGE SCALE GENOMIC DNA]</scope>
    <source>
        <strain evidence="1 2">H23T48</strain>
    </source>
</reference>
<dbReference type="SUPFAM" id="SSF51679">
    <property type="entry name" value="Bacterial luciferase-like"/>
    <property type="match status" value="1"/>
</dbReference>
<dbReference type="EMBL" id="CP034593">
    <property type="protein sequence ID" value="AZQ76791.1"/>
    <property type="molecule type" value="Genomic_DNA"/>
</dbReference>
<sequence>MTIQLPSSNQTRSSYRVPALSIDLSALGAEVLDTDTDFGEDFPVETCNFGRLASMSSAALTDGLAGITLGASFLLRSDLHLRDCRLDAIRAAVKLTSRITGPIFASVTADEVGNAALDLVKDTGVGLEIHIPHGELDAALDLVRRAQDAGTPVTVALTGDTAQSIDLTKLGTAVDTVRLREQDPHTAREIRYSLRSAALEAGHDLQVVCDLFMIVSACTMDAEERGNLISAIGADRYAEGSARVLGTVHDVADHVESWLALGAGDAFTILPGSLPTDLASTVCGVLPLLHARREAEAAA</sequence>
<dbReference type="InterPro" id="IPR036661">
    <property type="entry name" value="Luciferase-like_sf"/>
</dbReference>
<proteinExistence type="predicted"/>
<accession>A0A3Q9G3L5</accession>